<dbReference type="InterPro" id="IPR010982">
    <property type="entry name" value="Lambda_DNA-bd_dom_sf"/>
</dbReference>
<dbReference type="EMBL" id="CP158367">
    <property type="protein sequence ID" value="XBX73613.1"/>
    <property type="molecule type" value="Genomic_DNA"/>
</dbReference>
<dbReference type="SMART" id="SM00530">
    <property type="entry name" value="HTH_XRE"/>
    <property type="match status" value="1"/>
</dbReference>
<keyword evidence="1" id="KW-0238">DNA-binding</keyword>
<dbReference type="PANTHER" id="PTHR46558">
    <property type="entry name" value="TRACRIPTIONAL REGULATORY PROTEIN-RELATED-RELATED"/>
    <property type="match status" value="1"/>
</dbReference>
<dbReference type="PROSITE" id="PS50943">
    <property type="entry name" value="HTH_CROC1"/>
    <property type="match status" value="1"/>
</dbReference>
<dbReference type="PANTHER" id="PTHR46558:SF11">
    <property type="entry name" value="HTH-TYPE TRANSCRIPTIONAL REGULATOR XRE"/>
    <property type="match status" value="1"/>
</dbReference>
<accession>A0AAU7VHP5</accession>
<proteinExistence type="predicted"/>
<dbReference type="SUPFAM" id="SSF47413">
    <property type="entry name" value="lambda repressor-like DNA-binding domains"/>
    <property type="match status" value="1"/>
</dbReference>
<reference evidence="3" key="2">
    <citation type="submission" date="2024-06" db="EMBL/GenBank/DDBJ databases">
        <authorList>
            <person name="Petrova K.O."/>
            <person name="Toshchakov S.V."/>
            <person name="Boltjanskaja Y.V."/>
            <person name="Kevbrin V."/>
        </authorList>
    </citation>
    <scope>NUCLEOTIDE SEQUENCE</scope>
    <source>
        <strain evidence="3">Z-910T</strain>
    </source>
</reference>
<organism evidence="3">
    <name type="scientific">Proteinivorax tanatarense</name>
    <dbReference type="NCBI Taxonomy" id="1260629"/>
    <lineage>
        <taxon>Bacteria</taxon>
        <taxon>Bacillati</taxon>
        <taxon>Bacillota</taxon>
        <taxon>Clostridia</taxon>
        <taxon>Eubacteriales</taxon>
        <taxon>Proteinivoracaceae</taxon>
        <taxon>Proteinivorax</taxon>
    </lineage>
</organism>
<evidence type="ECO:0000313" key="3">
    <source>
        <dbReference type="EMBL" id="XBX73613.1"/>
    </source>
</evidence>
<sequence>MTFGDKLRKLREAKGLTQAELGKLIGVSDRVLGYYESNTRFPNKAQVLQNISEVFDVSIDYLIGNEDAFIQNAKDNYGSRGAKQAKEVLESVESLFAGGELPEEDVEEFFKLVTEMYFEAKQKNKKYGRNKED</sequence>
<gene>
    <name evidence="3" type="ORF">PRVXT_001605</name>
</gene>
<dbReference type="Pfam" id="PF01381">
    <property type="entry name" value="HTH_3"/>
    <property type="match status" value="1"/>
</dbReference>
<name>A0AAU7VHP5_9FIRM</name>
<dbReference type="RefSeq" id="WP_350342375.1">
    <property type="nucleotide sequence ID" value="NZ_CP158367.1"/>
</dbReference>
<dbReference type="InterPro" id="IPR001387">
    <property type="entry name" value="Cro/C1-type_HTH"/>
</dbReference>
<dbReference type="GO" id="GO:0003677">
    <property type="term" value="F:DNA binding"/>
    <property type="evidence" value="ECO:0007669"/>
    <property type="project" value="UniProtKB-KW"/>
</dbReference>
<dbReference type="AlphaFoldDB" id="A0AAU7VHP5"/>
<evidence type="ECO:0000256" key="1">
    <source>
        <dbReference type="ARBA" id="ARBA00023125"/>
    </source>
</evidence>
<evidence type="ECO:0000259" key="2">
    <source>
        <dbReference type="PROSITE" id="PS50943"/>
    </source>
</evidence>
<dbReference type="CDD" id="cd00093">
    <property type="entry name" value="HTH_XRE"/>
    <property type="match status" value="1"/>
</dbReference>
<feature type="domain" description="HTH cro/C1-type" evidence="2">
    <location>
        <begin position="7"/>
        <end position="62"/>
    </location>
</feature>
<reference evidence="3" key="1">
    <citation type="journal article" date="2013" name="Extremophiles">
        <title>Proteinivorax tanatarense gen. nov., sp. nov., an anaerobic, haloalkaliphilic, proteolytic bacterium isolated from a decaying algal bloom, and proposal of Proteinivoraceae fam. nov.</title>
        <authorList>
            <person name="Kevbrin V."/>
            <person name="Boltyanskaya Y."/>
            <person name="Zhilina T."/>
            <person name="Kolganova T."/>
            <person name="Lavrentjeva E."/>
            <person name="Kuznetsov B."/>
        </authorList>
    </citation>
    <scope>NUCLEOTIDE SEQUENCE</scope>
    <source>
        <strain evidence="3">Z-910T</strain>
    </source>
</reference>
<protein>
    <submittedName>
        <fullName evidence="3">Helix-turn-helix domain-containing protein</fullName>
    </submittedName>
</protein>
<dbReference type="Gene3D" id="1.10.260.40">
    <property type="entry name" value="lambda repressor-like DNA-binding domains"/>
    <property type="match status" value="1"/>
</dbReference>